<dbReference type="InterPro" id="IPR029526">
    <property type="entry name" value="PGBD"/>
</dbReference>
<dbReference type="Pfam" id="PF13843">
    <property type="entry name" value="DDE_Tnp_1_7"/>
    <property type="match status" value="1"/>
</dbReference>
<dbReference type="Proteomes" id="UP001159363">
    <property type="component" value="Chromosome 12"/>
</dbReference>
<protein>
    <recommendedName>
        <fullName evidence="1">PiggyBac transposable element-derived protein domain-containing protein</fullName>
    </recommendedName>
</protein>
<evidence type="ECO:0000313" key="3">
    <source>
        <dbReference type="Proteomes" id="UP001159363"/>
    </source>
</evidence>
<dbReference type="EMBL" id="JARBHB010000013">
    <property type="protein sequence ID" value="KAJ8870086.1"/>
    <property type="molecule type" value="Genomic_DNA"/>
</dbReference>
<accession>A0ABQ9GEY7</accession>
<reference evidence="2 3" key="1">
    <citation type="submission" date="2023-02" db="EMBL/GenBank/DDBJ databases">
        <title>LHISI_Scaffold_Assembly.</title>
        <authorList>
            <person name="Stuart O.P."/>
            <person name="Cleave R."/>
            <person name="Magrath M.J.L."/>
            <person name="Mikheyev A.S."/>
        </authorList>
    </citation>
    <scope>NUCLEOTIDE SEQUENCE [LARGE SCALE GENOMIC DNA]</scope>
    <source>
        <strain evidence="2">Daus_M_001</strain>
        <tissue evidence="2">Leg muscle</tissue>
    </source>
</reference>
<keyword evidence="3" id="KW-1185">Reference proteome</keyword>
<sequence length="118" mass="13450">MPSKPSIKWGVKLWSLCDSKTGFLPRSRVYVGKDRVNAADANVGLGERVIKKLLEGFEYSQRIIYCDNLFTSPSLFQYLRDVDIGACGTVWPNRRGMQAECKSNICKLKKGDKPKFWQ</sequence>
<comment type="caution">
    <text evidence="2">The sequence shown here is derived from an EMBL/GenBank/DDBJ whole genome shotgun (WGS) entry which is preliminary data.</text>
</comment>
<dbReference type="PANTHER" id="PTHR46599">
    <property type="entry name" value="PIGGYBAC TRANSPOSABLE ELEMENT-DERIVED PROTEIN 4"/>
    <property type="match status" value="1"/>
</dbReference>
<evidence type="ECO:0000313" key="2">
    <source>
        <dbReference type="EMBL" id="KAJ8870086.1"/>
    </source>
</evidence>
<name>A0ABQ9GEY7_9NEOP</name>
<evidence type="ECO:0000259" key="1">
    <source>
        <dbReference type="Pfam" id="PF13843"/>
    </source>
</evidence>
<gene>
    <name evidence="2" type="ORF">PR048_029097</name>
</gene>
<feature type="domain" description="PiggyBac transposable element-derived protein" evidence="1">
    <location>
        <begin position="2"/>
        <end position="102"/>
    </location>
</feature>
<organism evidence="2 3">
    <name type="scientific">Dryococelus australis</name>
    <dbReference type="NCBI Taxonomy" id="614101"/>
    <lineage>
        <taxon>Eukaryota</taxon>
        <taxon>Metazoa</taxon>
        <taxon>Ecdysozoa</taxon>
        <taxon>Arthropoda</taxon>
        <taxon>Hexapoda</taxon>
        <taxon>Insecta</taxon>
        <taxon>Pterygota</taxon>
        <taxon>Neoptera</taxon>
        <taxon>Polyneoptera</taxon>
        <taxon>Phasmatodea</taxon>
        <taxon>Verophasmatodea</taxon>
        <taxon>Anareolatae</taxon>
        <taxon>Phasmatidae</taxon>
        <taxon>Eurycanthinae</taxon>
        <taxon>Dryococelus</taxon>
    </lineage>
</organism>
<proteinExistence type="predicted"/>
<dbReference type="PANTHER" id="PTHR46599:SF3">
    <property type="entry name" value="PIGGYBAC TRANSPOSABLE ELEMENT-DERIVED PROTEIN 4"/>
    <property type="match status" value="1"/>
</dbReference>